<dbReference type="GO" id="GO:0006357">
    <property type="term" value="P:regulation of transcription by RNA polymerase II"/>
    <property type="evidence" value="ECO:0007669"/>
    <property type="project" value="InterPro"/>
</dbReference>
<organism evidence="1 2">
    <name type="scientific">Galendromus occidentalis</name>
    <name type="common">western predatory mite</name>
    <dbReference type="NCBI Taxonomy" id="34638"/>
    <lineage>
        <taxon>Eukaryota</taxon>
        <taxon>Metazoa</taxon>
        <taxon>Ecdysozoa</taxon>
        <taxon>Arthropoda</taxon>
        <taxon>Chelicerata</taxon>
        <taxon>Arachnida</taxon>
        <taxon>Acari</taxon>
        <taxon>Parasitiformes</taxon>
        <taxon>Mesostigmata</taxon>
        <taxon>Gamasina</taxon>
        <taxon>Phytoseioidea</taxon>
        <taxon>Phytoseiidae</taxon>
        <taxon>Typhlodrominae</taxon>
        <taxon>Galendromus</taxon>
    </lineage>
</organism>
<proteinExistence type="predicted"/>
<evidence type="ECO:0000313" key="2">
    <source>
        <dbReference type="RefSeq" id="XP_018494824.1"/>
    </source>
</evidence>
<dbReference type="PANTHER" id="PTHR32344">
    <property type="entry name" value="U1-TYPE DOMAIN-CONTAINING PROTEIN"/>
    <property type="match status" value="1"/>
</dbReference>
<dbReference type="RefSeq" id="XP_018494824.1">
    <property type="nucleotide sequence ID" value="XM_018639308.1"/>
</dbReference>
<dbReference type="AlphaFoldDB" id="A0AAJ7L5J9"/>
<dbReference type="Proteomes" id="UP000694867">
    <property type="component" value="Unplaced"/>
</dbReference>
<protein>
    <submittedName>
        <fullName evidence="2">Uncharacterized protein LOC100898505</fullName>
    </submittedName>
</protein>
<dbReference type="GO" id="GO:0003690">
    <property type="term" value="F:double-stranded DNA binding"/>
    <property type="evidence" value="ECO:0007669"/>
    <property type="project" value="InterPro"/>
</dbReference>
<name>A0AAJ7L5J9_9ACAR</name>
<reference evidence="2" key="1">
    <citation type="submission" date="2025-08" db="UniProtKB">
        <authorList>
            <consortium name="RefSeq"/>
        </authorList>
    </citation>
    <scope>IDENTIFICATION</scope>
</reference>
<keyword evidence="1" id="KW-1185">Reference proteome</keyword>
<dbReference type="PANTHER" id="PTHR32344:SF1">
    <property type="entry name" value="U1-TYPE DOMAIN-CONTAINING PROTEIN"/>
    <property type="match status" value="1"/>
</dbReference>
<dbReference type="KEGG" id="goe:100898505"/>
<accession>A0AAJ7L5J9</accession>
<dbReference type="GO" id="GO:0005634">
    <property type="term" value="C:nucleus"/>
    <property type="evidence" value="ECO:0007669"/>
    <property type="project" value="InterPro"/>
</dbReference>
<dbReference type="GeneID" id="100898505"/>
<dbReference type="InterPro" id="IPR033375">
    <property type="entry name" value="Cggbp1"/>
</dbReference>
<sequence length="182" mass="20510">MPKKSSTSRSKLELYVKIFGGKTFTTDGIVLLCKPCGKSLNYEKKYFIQQHVRGDGHHKRVAREEDTGGDQVSLLTNFVTKPTRGSEFNMELCQALVEADVPFYKIQNKALKRFLEKWSNQPLPRESTSRKTCLKEVYVATIRGIRASIGDAKIWVSVDETTDSRGLFVVDTVVGYRIAVNG</sequence>
<evidence type="ECO:0000313" key="1">
    <source>
        <dbReference type="Proteomes" id="UP000694867"/>
    </source>
</evidence>
<gene>
    <name evidence="2" type="primary">LOC100898505</name>
</gene>